<gene>
    <name evidence="2" type="ORF">OFUS_LOCUS22041</name>
</gene>
<evidence type="ECO:0000313" key="2">
    <source>
        <dbReference type="EMBL" id="CAH1797824.1"/>
    </source>
</evidence>
<organism evidence="2 3">
    <name type="scientific">Owenia fusiformis</name>
    <name type="common">Polychaete worm</name>
    <dbReference type="NCBI Taxonomy" id="6347"/>
    <lineage>
        <taxon>Eukaryota</taxon>
        <taxon>Metazoa</taxon>
        <taxon>Spiralia</taxon>
        <taxon>Lophotrochozoa</taxon>
        <taxon>Annelida</taxon>
        <taxon>Polychaeta</taxon>
        <taxon>Sedentaria</taxon>
        <taxon>Canalipalpata</taxon>
        <taxon>Sabellida</taxon>
        <taxon>Oweniida</taxon>
        <taxon>Oweniidae</taxon>
        <taxon>Owenia</taxon>
    </lineage>
</organism>
<keyword evidence="3" id="KW-1185">Reference proteome</keyword>
<evidence type="ECO:0000259" key="1">
    <source>
        <dbReference type="Pfam" id="PF05699"/>
    </source>
</evidence>
<dbReference type="InterPro" id="IPR008906">
    <property type="entry name" value="HATC_C_dom"/>
</dbReference>
<comment type="caution">
    <text evidence="2">The sequence shown here is derived from an EMBL/GenBank/DDBJ whole genome shotgun (WGS) entry which is preliminary data.</text>
</comment>
<dbReference type="PANTHER" id="PTHR46880:SF9">
    <property type="entry name" value="ZINC FINGER PROTEIN 862"/>
    <property type="match status" value="1"/>
</dbReference>
<dbReference type="Proteomes" id="UP000749559">
    <property type="component" value="Unassembled WGS sequence"/>
</dbReference>
<dbReference type="EMBL" id="CAIIXF020000010">
    <property type="protein sequence ID" value="CAH1797824.1"/>
    <property type="molecule type" value="Genomic_DNA"/>
</dbReference>
<protein>
    <recommendedName>
        <fullName evidence="1">HAT C-terminal dimerisation domain-containing protein</fullName>
    </recommendedName>
</protein>
<dbReference type="Pfam" id="PF05699">
    <property type="entry name" value="Dimer_Tnp_hAT"/>
    <property type="match status" value="1"/>
</dbReference>
<dbReference type="SUPFAM" id="SSF53098">
    <property type="entry name" value="Ribonuclease H-like"/>
    <property type="match status" value="1"/>
</dbReference>
<evidence type="ECO:0000313" key="3">
    <source>
        <dbReference type="Proteomes" id="UP000749559"/>
    </source>
</evidence>
<sequence length="151" mass="17275">MHSMRFLNGEIIIQIDFEKRPIYNSPESDIHVLDFSLRHDFKKLTWQKIISIYSYPNVSKMVDLLLVLPSSTASVERAFSQLKLLKTSSRSRLTNRTLNSLLMIKLESLDVEVYDPYSAIELWYSASDGGRRPAHVNKRSESGCQCSCSNG</sequence>
<proteinExistence type="predicted"/>
<dbReference type="InterPro" id="IPR012337">
    <property type="entry name" value="RNaseH-like_sf"/>
</dbReference>
<dbReference type="OrthoDB" id="6159421at2759"/>
<dbReference type="GO" id="GO:0046983">
    <property type="term" value="F:protein dimerization activity"/>
    <property type="evidence" value="ECO:0007669"/>
    <property type="project" value="InterPro"/>
</dbReference>
<dbReference type="AlphaFoldDB" id="A0A8S4PUZ7"/>
<name>A0A8S4PUZ7_OWEFU</name>
<accession>A0A8S4PUZ7</accession>
<reference evidence="2" key="1">
    <citation type="submission" date="2022-03" db="EMBL/GenBank/DDBJ databases">
        <authorList>
            <person name="Martin C."/>
        </authorList>
    </citation>
    <scope>NUCLEOTIDE SEQUENCE</scope>
</reference>
<dbReference type="PANTHER" id="PTHR46880">
    <property type="entry name" value="RAS-ASSOCIATING DOMAIN-CONTAINING PROTEIN"/>
    <property type="match status" value="1"/>
</dbReference>
<feature type="domain" description="HAT C-terminal dimerisation" evidence="1">
    <location>
        <begin position="34"/>
        <end position="105"/>
    </location>
</feature>